<organism evidence="3 4">
    <name type="scientific">Acrodontium crateriforme</name>
    <dbReference type="NCBI Taxonomy" id="150365"/>
    <lineage>
        <taxon>Eukaryota</taxon>
        <taxon>Fungi</taxon>
        <taxon>Dikarya</taxon>
        <taxon>Ascomycota</taxon>
        <taxon>Pezizomycotina</taxon>
        <taxon>Dothideomycetes</taxon>
        <taxon>Dothideomycetidae</taxon>
        <taxon>Mycosphaerellales</taxon>
        <taxon>Teratosphaeriaceae</taxon>
        <taxon>Acrodontium</taxon>
    </lineage>
</organism>
<name>A0AAQ3M8X8_9PEZI</name>
<dbReference type="Pfam" id="PF26013">
    <property type="entry name" value="DUF8004"/>
    <property type="match status" value="1"/>
</dbReference>
<evidence type="ECO:0000313" key="3">
    <source>
        <dbReference type="EMBL" id="WPH03445.1"/>
    </source>
</evidence>
<gene>
    <name evidence="3" type="ORF">R9X50_00632500</name>
</gene>
<feature type="region of interest" description="Disordered" evidence="1">
    <location>
        <begin position="1"/>
        <end position="168"/>
    </location>
</feature>
<feature type="compositionally biased region" description="Low complexity" evidence="1">
    <location>
        <begin position="93"/>
        <end position="103"/>
    </location>
</feature>
<evidence type="ECO:0000313" key="4">
    <source>
        <dbReference type="Proteomes" id="UP001303373"/>
    </source>
</evidence>
<evidence type="ECO:0000256" key="1">
    <source>
        <dbReference type="SAM" id="MobiDB-lite"/>
    </source>
</evidence>
<feature type="domain" description="DUF8004" evidence="2">
    <location>
        <begin position="354"/>
        <end position="447"/>
    </location>
</feature>
<dbReference type="EMBL" id="CP138589">
    <property type="protein sequence ID" value="WPH03445.1"/>
    <property type="molecule type" value="Genomic_DNA"/>
</dbReference>
<accession>A0AAQ3M8X8</accession>
<protein>
    <recommendedName>
        <fullName evidence="2">DUF8004 domain-containing protein</fullName>
    </recommendedName>
</protein>
<keyword evidence="4" id="KW-1185">Reference proteome</keyword>
<reference evidence="3 4" key="1">
    <citation type="submission" date="2023-11" db="EMBL/GenBank/DDBJ databases">
        <title>An acidophilic fungus is an integral part of prey digestion in a carnivorous sundew plant.</title>
        <authorList>
            <person name="Tsai I.J."/>
        </authorList>
    </citation>
    <scope>NUCLEOTIDE SEQUENCE [LARGE SCALE GENOMIC DNA]</scope>
    <source>
        <strain evidence="3">169a</strain>
    </source>
</reference>
<feature type="compositionally biased region" description="Low complexity" evidence="1">
    <location>
        <begin position="785"/>
        <end position="803"/>
    </location>
</feature>
<dbReference type="PANTHER" id="PTHR39601:SF2">
    <property type="entry name" value="CHORIOGENIN HMINOR"/>
    <property type="match status" value="1"/>
</dbReference>
<feature type="compositionally biased region" description="Polar residues" evidence="1">
    <location>
        <begin position="16"/>
        <end position="38"/>
    </location>
</feature>
<dbReference type="AlphaFoldDB" id="A0AAQ3M8X8"/>
<dbReference type="Proteomes" id="UP001303373">
    <property type="component" value="Chromosome 10"/>
</dbReference>
<dbReference type="InterPro" id="IPR058317">
    <property type="entry name" value="DUF8004"/>
</dbReference>
<feature type="compositionally biased region" description="Polar residues" evidence="1">
    <location>
        <begin position="104"/>
        <end position="114"/>
    </location>
</feature>
<evidence type="ECO:0000259" key="2">
    <source>
        <dbReference type="Pfam" id="PF26013"/>
    </source>
</evidence>
<sequence length="878" mass="95961">MTSPSHNPRRLRADSSHSAPNPTKQTQRSTDSLLSSPPSRHRNLTPSCIIPAPARQAPPAPVSLPALETFHDDASNRNSLNLTKPLPTPPPSSDSSPHSRSSSMDFSTSPGTMTSTSNSRPKSSSGLPRTLVRRSLPSTSNPERPKEEKKNGWFGRHKTSHNAPKPPAAWIAGQVDKQPYDLNSLVSAQSVEDICDGHNGDCLVYLWPRGSNKGPSFKVDSSIFAASPVLMQNAFGEAVHLRQAPTDEHTHVLTVGESPPQQLQQASIYLPVGTASDISIGTHKAGSKSESLAMDDLQALVDMRNFFAFLSGQSLIATGIKESLFSIFMTIAGFLKTYEFTNLDGTTFGDVVTESFNGYVQELNLADCRVSSEATIEALILGERMRNVMLYNEAFTHAAGKREEILATKSDKLPLISEITMNRLVRAAMDLDKRIGSIQLTLNAFDFPMIKNSAIMNSKVSEERKEGVRFDQWWDAFTGTRKYVHGLYQARYGHWPPKAKCKKNNLETDGLNRLVCRDLYSDMSGIYDLLVDRNSLTTRTANGVEAAADKEAPTIRGLRFVLDEYDGASPPVKPPIPFDVPKLPTLKTTRPDYGTGNLKADLKAQQTKLKDDEIARILRASWNDDAVVTPFVNAFREMERRAAHGCTIGELVELRIGQWIFTYSVLQALPMLACDAPSVRYTQGVEYFLCQPPRGGVPWAVARSCDASSTAAIAGSRRTWYSVGDGGGLVSLPSDVVEHGVEGIYRRSHCWTMAEKWTVGDPKMNEALHVQARTAAHLDSMTNESKLQSSSLSVPSPNPGLHPYSRDSSPRPSSRRSSYMGLEALSMPYDNLSSSIGSTGFSPGPISRTPTPVHVVDASKTFDSILGGVPGQTKGKKK</sequence>
<feature type="region of interest" description="Disordered" evidence="1">
    <location>
        <begin position="779"/>
        <end position="817"/>
    </location>
</feature>
<proteinExistence type="predicted"/>
<feature type="compositionally biased region" description="Low complexity" evidence="1">
    <location>
        <begin position="115"/>
        <end position="125"/>
    </location>
</feature>
<dbReference type="PANTHER" id="PTHR39601">
    <property type="entry name" value="CHORIOGENIN HMINOR"/>
    <property type="match status" value="1"/>
</dbReference>